<dbReference type="PANTHER" id="PTHR30502:SF0">
    <property type="entry name" value="PHOSPHOENOLPYRUVATE CARBOXYLASE FAMILY PROTEIN"/>
    <property type="match status" value="1"/>
</dbReference>
<keyword evidence="6" id="KW-1185">Reference proteome</keyword>
<evidence type="ECO:0000313" key="5">
    <source>
        <dbReference type="EMBL" id="SSW62614.1"/>
    </source>
</evidence>
<reference evidence="5 6" key="1">
    <citation type="submission" date="2018-07" db="EMBL/GenBank/DDBJ databases">
        <authorList>
            <person name="Peeters C."/>
        </authorList>
    </citation>
    <scope>NUCLEOTIDE SEQUENCE [LARGE SCALE GENOMIC DNA]</scope>
    <source>
        <strain evidence="5 6">LMG 3411</strain>
    </source>
</reference>
<dbReference type="InterPro" id="IPR050251">
    <property type="entry name" value="HpcH-HpaI_aldolase"/>
</dbReference>
<dbReference type="RefSeq" id="WP_129525806.1">
    <property type="nucleotide sequence ID" value="NZ_UFQB01000002.1"/>
</dbReference>
<dbReference type="GO" id="GO:0016832">
    <property type="term" value="F:aldehyde-lyase activity"/>
    <property type="evidence" value="ECO:0007669"/>
    <property type="project" value="UniProtKB-ARBA"/>
</dbReference>
<dbReference type="OrthoDB" id="86160at2"/>
<dbReference type="GO" id="GO:0046872">
    <property type="term" value="F:metal ion binding"/>
    <property type="evidence" value="ECO:0007669"/>
    <property type="project" value="UniProtKB-KW"/>
</dbReference>
<dbReference type="InterPro" id="IPR040442">
    <property type="entry name" value="Pyrv_kinase-like_dom_sf"/>
</dbReference>
<evidence type="ECO:0000259" key="4">
    <source>
        <dbReference type="Pfam" id="PF03328"/>
    </source>
</evidence>
<evidence type="ECO:0000256" key="1">
    <source>
        <dbReference type="ARBA" id="ARBA00005568"/>
    </source>
</evidence>
<keyword evidence="2" id="KW-0479">Metal-binding</keyword>
<accession>A0A446C409</accession>
<protein>
    <submittedName>
        <fullName evidence="5">4-hydroxy-2-oxo-heptane-1,7-dioate aldolase</fullName>
        <ecNumber evidence="5">4.1.2.52</ecNumber>
    </submittedName>
</protein>
<evidence type="ECO:0000256" key="3">
    <source>
        <dbReference type="ARBA" id="ARBA00023239"/>
    </source>
</evidence>
<gene>
    <name evidence="5" type="primary">hpcH_1</name>
    <name evidence="5" type="ORF">AGI3411_00462</name>
</gene>
<dbReference type="EC" id="4.1.2.52" evidence="5"/>
<dbReference type="Pfam" id="PF03328">
    <property type="entry name" value="HpcH_HpaI"/>
    <property type="match status" value="1"/>
</dbReference>
<evidence type="ECO:0000256" key="2">
    <source>
        <dbReference type="ARBA" id="ARBA00022723"/>
    </source>
</evidence>
<comment type="similarity">
    <text evidence="1">Belongs to the HpcH/HpaI aldolase family.</text>
</comment>
<dbReference type="PANTHER" id="PTHR30502">
    <property type="entry name" value="2-KETO-3-DEOXY-L-RHAMNONATE ALDOLASE"/>
    <property type="match status" value="1"/>
</dbReference>
<dbReference type="SUPFAM" id="SSF51621">
    <property type="entry name" value="Phosphoenolpyruvate/pyruvate domain"/>
    <property type="match status" value="1"/>
</dbReference>
<evidence type="ECO:0000313" key="6">
    <source>
        <dbReference type="Proteomes" id="UP000289184"/>
    </source>
</evidence>
<dbReference type="GO" id="GO:0005737">
    <property type="term" value="C:cytoplasm"/>
    <property type="evidence" value="ECO:0007669"/>
    <property type="project" value="TreeGrafter"/>
</dbReference>
<organism evidence="5 6">
    <name type="scientific">Achromobacter agilis</name>
    <dbReference type="NCBI Taxonomy" id="1353888"/>
    <lineage>
        <taxon>Bacteria</taxon>
        <taxon>Pseudomonadati</taxon>
        <taxon>Pseudomonadota</taxon>
        <taxon>Betaproteobacteria</taxon>
        <taxon>Burkholderiales</taxon>
        <taxon>Alcaligenaceae</taxon>
        <taxon>Achromobacter</taxon>
    </lineage>
</organism>
<dbReference type="Gene3D" id="3.20.20.60">
    <property type="entry name" value="Phosphoenolpyruvate-binding domains"/>
    <property type="match status" value="1"/>
</dbReference>
<keyword evidence="3 5" id="KW-0456">Lyase</keyword>
<dbReference type="Proteomes" id="UP000289184">
    <property type="component" value="Unassembled WGS sequence"/>
</dbReference>
<feature type="domain" description="HpcH/HpaI aldolase/citrate lyase" evidence="4">
    <location>
        <begin position="18"/>
        <end position="241"/>
    </location>
</feature>
<dbReference type="EMBL" id="UFQB01000002">
    <property type="protein sequence ID" value="SSW62614.1"/>
    <property type="molecule type" value="Genomic_DNA"/>
</dbReference>
<sequence>MELPVNTFKRALREQRHQTGLWVTLGHPNSTELVAASGFDWLLLDTEHTPVLLPTVMAQLQAAAAYGSHPVVRPSWNDKVQIKQYLDIGAQTLLLPYVQNAAEAESAVAGMRYAPRGVRGVGGSMRATRYGRVHDYMRRCEDELCLLVQAETGEALENLDAIIAVDGVDGVFIGPADLAASLGYPGEPQHPNVVAEVERAISRVRAAGKAPGVLTPDETLARRYMAAGSLYTAVGVDAAILARHCDQLAARFAATAPA</sequence>
<dbReference type="AlphaFoldDB" id="A0A446C409"/>
<proteinExistence type="inferred from homology"/>
<dbReference type="InterPro" id="IPR005000">
    <property type="entry name" value="Aldolase/citrate-lyase_domain"/>
</dbReference>
<name>A0A446C409_9BURK</name>
<dbReference type="InterPro" id="IPR015813">
    <property type="entry name" value="Pyrv/PenolPyrv_kinase-like_dom"/>
</dbReference>
<dbReference type="FunFam" id="3.20.20.60:FF:000004">
    <property type="entry name" value="5-keto-4-deoxy-D-glucarate aldolase"/>
    <property type="match status" value="1"/>
</dbReference>